<protein>
    <recommendedName>
        <fullName evidence="13">Tafazzin family protein</fullName>
    </recommendedName>
</protein>
<keyword evidence="4" id="KW-1000">Mitochondrion outer membrane</keyword>
<dbReference type="GeneID" id="106474930"/>
<evidence type="ECO:0000256" key="5">
    <source>
        <dbReference type="ARBA" id="ARBA00022792"/>
    </source>
</evidence>
<gene>
    <name evidence="16" type="primary">LOC106474930</name>
</gene>
<keyword evidence="15" id="KW-1185">Reference proteome</keyword>
<evidence type="ECO:0000313" key="16">
    <source>
        <dbReference type="RefSeq" id="XP_022258896.1"/>
    </source>
</evidence>
<dbReference type="Pfam" id="PF01553">
    <property type="entry name" value="Acyltransferase"/>
    <property type="match status" value="1"/>
</dbReference>
<dbReference type="PANTHER" id="PTHR12497">
    <property type="entry name" value="TAZ PROTEIN TAFAZZIN"/>
    <property type="match status" value="1"/>
</dbReference>
<dbReference type="InterPro" id="IPR002123">
    <property type="entry name" value="Plipid/glycerol_acylTrfase"/>
</dbReference>
<evidence type="ECO:0000313" key="15">
    <source>
        <dbReference type="Proteomes" id="UP000694941"/>
    </source>
</evidence>
<keyword evidence="7" id="KW-0496">Mitochondrion</keyword>
<comment type="subcellular location">
    <subcellularLocation>
        <location evidence="1">Mitochondrion inner membrane</location>
        <topology evidence="1">Peripheral membrane protein</topology>
        <orientation evidence="1">Intermembrane side</orientation>
    </subcellularLocation>
    <subcellularLocation>
        <location evidence="10">Mitochondrion outer membrane</location>
        <topology evidence="10">Peripheral membrane protein</topology>
        <orientation evidence="10">Intermembrane side</orientation>
    </subcellularLocation>
</comment>
<evidence type="ECO:0000256" key="7">
    <source>
        <dbReference type="ARBA" id="ARBA00023128"/>
    </source>
</evidence>
<evidence type="ECO:0000256" key="3">
    <source>
        <dbReference type="ARBA" id="ARBA00022679"/>
    </source>
</evidence>
<keyword evidence="5" id="KW-0999">Mitochondrion inner membrane</keyword>
<evidence type="ECO:0000256" key="10">
    <source>
        <dbReference type="ARBA" id="ARBA00024323"/>
    </source>
</evidence>
<dbReference type="PRINTS" id="PR00979">
    <property type="entry name" value="TAFAZZIN"/>
</dbReference>
<evidence type="ECO:0000256" key="9">
    <source>
        <dbReference type="ARBA" id="ARBA00023315"/>
    </source>
</evidence>
<comment type="catalytic activity">
    <reaction evidence="11">
        <text>1'-[1,2-diacyl-sn-glycero-3-phospho],3'-[1-acyl-sn-glycero-3-phospho]-glycerol + a 1,2-diacyl-sn-glycero-3-phosphocholine = a cardiolipin + a 1-acyl-sn-glycero-3-phosphocholine</text>
        <dbReference type="Rhea" id="RHEA:33731"/>
        <dbReference type="ChEBI" id="CHEBI:57643"/>
        <dbReference type="ChEBI" id="CHEBI:58168"/>
        <dbReference type="ChEBI" id="CHEBI:62237"/>
        <dbReference type="ChEBI" id="CHEBI:64743"/>
    </reaction>
    <physiologicalReaction direction="left-to-right" evidence="11">
        <dbReference type="Rhea" id="RHEA:33732"/>
    </physiologicalReaction>
    <physiologicalReaction direction="right-to-left" evidence="11">
        <dbReference type="Rhea" id="RHEA:33733"/>
    </physiologicalReaction>
</comment>
<keyword evidence="3" id="KW-0808">Transferase</keyword>
<comment type="similarity">
    <text evidence="2 13">Belongs to the taffazin family.</text>
</comment>
<evidence type="ECO:0000256" key="6">
    <source>
        <dbReference type="ARBA" id="ARBA00023098"/>
    </source>
</evidence>
<accession>A0ABM1TSP0</accession>
<evidence type="ECO:0000256" key="11">
    <source>
        <dbReference type="ARBA" id="ARBA00047906"/>
    </source>
</evidence>
<keyword evidence="9" id="KW-0012">Acyltransferase</keyword>
<keyword evidence="6" id="KW-0443">Lipid metabolism</keyword>
<dbReference type="RefSeq" id="XP_022258896.1">
    <property type="nucleotide sequence ID" value="XM_022403188.1"/>
</dbReference>
<evidence type="ECO:0000256" key="1">
    <source>
        <dbReference type="ARBA" id="ARBA00004137"/>
    </source>
</evidence>
<evidence type="ECO:0000256" key="4">
    <source>
        <dbReference type="ARBA" id="ARBA00022787"/>
    </source>
</evidence>
<feature type="domain" description="Phospholipid/glycerol acyltransferase" evidence="14">
    <location>
        <begin position="67"/>
        <end position="192"/>
    </location>
</feature>
<keyword evidence="8" id="KW-0472">Membrane</keyword>
<dbReference type="SMART" id="SM00563">
    <property type="entry name" value="PlsC"/>
    <property type="match status" value="1"/>
</dbReference>
<evidence type="ECO:0000256" key="8">
    <source>
        <dbReference type="ARBA" id="ARBA00023136"/>
    </source>
</evidence>
<dbReference type="SUPFAM" id="SSF69593">
    <property type="entry name" value="Glycerol-3-phosphate (1)-acyltransferase"/>
    <property type="match status" value="1"/>
</dbReference>
<dbReference type="InterPro" id="IPR000872">
    <property type="entry name" value="Tafazzin"/>
</dbReference>
<comment type="catalytic activity">
    <reaction evidence="12">
        <text>1,2-di-(9Z-octadecenoyl)-sn-glycero-3-phosphocholine + 1-hexadecanoyl-sn-glycero-3-phosphocholine = 1-hexadecanoyl-2-(9Z-octadecenoyl)-sn-glycero-3-phosphocholine + 1-(9Z-octadecenoyl)-sn-glycero-3-phosphocholine</text>
        <dbReference type="Rhea" id="RHEA:43816"/>
        <dbReference type="ChEBI" id="CHEBI:28610"/>
        <dbReference type="ChEBI" id="CHEBI:72998"/>
        <dbReference type="ChEBI" id="CHEBI:73001"/>
        <dbReference type="ChEBI" id="CHEBI:74669"/>
    </reaction>
    <physiologicalReaction direction="left-to-right" evidence="12">
        <dbReference type="Rhea" id="RHEA:43817"/>
    </physiologicalReaction>
    <physiologicalReaction direction="right-to-left" evidence="12">
        <dbReference type="Rhea" id="RHEA:43818"/>
    </physiologicalReaction>
</comment>
<evidence type="ECO:0000256" key="12">
    <source>
        <dbReference type="ARBA" id="ARBA00049543"/>
    </source>
</evidence>
<dbReference type="Proteomes" id="UP000694941">
    <property type="component" value="Unplaced"/>
</dbReference>
<sequence>MPLDLQWPFPDFNKPYRLWQMRSSLVVCAVGMWSKIMIGSDWFNNVKVYNREVLIKALDGRPQRTPLVTVSNHHSCVDDPILWGILDWHHLLNPKVMRWSAAAHDICFTRKWHASFFAHGKTFPLCRGEGVYQWAMDFCVNLANAGNWIHFFPEGKVNLMNKEFHRLKWGVGRLITESKNCPLVIPFWHIGMDEVLPNKKPYIPRIGKDITVLIGDPVNFKSVREKLKKEKQPAMVQRKLITDILQEELGRLKHQAEQLHYQTFCLR</sequence>
<name>A0ABM1TSP0_LIMPO</name>
<evidence type="ECO:0000259" key="14">
    <source>
        <dbReference type="SMART" id="SM00563"/>
    </source>
</evidence>
<organism evidence="15 16">
    <name type="scientific">Limulus polyphemus</name>
    <name type="common">Atlantic horseshoe crab</name>
    <dbReference type="NCBI Taxonomy" id="6850"/>
    <lineage>
        <taxon>Eukaryota</taxon>
        <taxon>Metazoa</taxon>
        <taxon>Ecdysozoa</taxon>
        <taxon>Arthropoda</taxon>
        <taxon>Chelicerata</taxon>
        <taxon>Merostomata</taxon>
        <taxon>Xiphosura</taxon>
        <taxon>Limulidae</taxon>
        <taxon>Limulus</taxon>
    </lineage>
</organism>
<evidence type="ECO:0000256" key="13">
    <source>
        <dbReference type="RuleBase" id="RU365062"/>
    </source>
</evidence>
<reference evidence="16" key="1">
    <citation type="submission" date="2025-08" db="UniProtKB">
        <authorList>
            <consortium name="RefSeq"/>
        </authorList>
    </citation>
    <scope>IDENTIFICATION</scope>
    <source>
        <tissue evidence="16">Muscle</tissue>
    </source>
</reference>
<dbReference type="PANTHER" id="PTHR12497:SF0">
    <property type="entry name" value="TAFAZZIN"/>
    <property type="match status" value="1"/>
</dbReference>
<evidence type="ECO:0000256" key="2">
    <source>
        <dbReference type="ARBA" id="ARBA00010524"/>
    </source>
</evidence>
<proteinExistence type="inferred from homology"/>
<dbReference type="CDD" id="cd07989">
    <property type="entry name" value="LPLAT_AGPAT-like"/>
    <property type="match status" value="1"/>
</dbReference>